<dbReference type="PANTHER" id="PTHR10974:SF1">
    <property type="entry name" value="FI08016P-RELATED"/>
    <property type="match status" value="1"/>
</dbReference>
<dbReference type="FunFam" id="3.40.720.10:FF:000017">
    <property type="entry name" value="Predicted protein"/>
    <property type="match status" value="1"/>
</dbReference>
<dbReference type="AlphaFoldDB" id="A0A7M7KB61"/>
<dbReference type="GO" id="GO:0005615">
    <property type="term" value="C:extracellular space"/>
    <property type="evidence" value="ECO:0007669"/>
    <property type="project" value="TreeGrafter"/>
</dbReference>
<dbReference type="RefSeq" id="XP_022664314.1">
    <property type="nucleotide sequence ID" value="XM_022808579.1"/>
</dbReference>
<dbReference type="SUPFAM" id="SSF53649">
    <property type="entry name" value="Alkaline phosphatase-like"/>
    <property type="match status" value="1"/>
</dbReference>
<evidence type="ECO:0008006" key="4">
    <source>
        <dbReference type="Google" id="ProtNLM"/>
    </source>
</evidence>
<evidence type="ECO:0000313" key="2">
    <source>
        <dbReference type="EnsemblMetazoa" id="XP_022664314"/>
    </source>
</evidence>
<dbReference type="Gene3D" id="3.40.720.10">
    <property type="entry name" value="Alkaline Phosphatase, subunit A"/>
    <property type="match status" value="1"/>
</dbReference>
<sequence length="665" mass="77174">MLSQRFKALLVLFNISAVSILFHISSIVDLPEETLVLFAVGNSSAKANNKITFVARPTEIGVKSYFERENVRRRKLHRVIDQPIEPFSLNTSKCFVPTFDPFDSAVANYFEKPITECPEDAVPLLFTTQIVHNQTCPVLNDDMVVKQSPKLDISSLQCSYREPIRDEHSARPDVSFDMSMPKPYRLGSCTPEEYIWISCRDTQHDRTYEQPLLLPKARPDRVRSGDNQVFNVLVLGIDALSRLNFLRQMRKTRHWLENRVGVVEMFGYNKIGENSAPNQIPMITGVSYIPGLMDRAIGNYFDNLTEYIWDYYKKQGFSTMFFEEQWQTGLFIHPSMQGFRKVPTDYYPRALMQHIDRSDLKEQKGKKLCIGDQFAERIYLQYLIDSLHIAKRSNPLFAYAWFSELSHDHLNGARRADNDFFQFFERLEQTGLLNNTVILFLSDHGSRLEMWRGTTVGRYEDMMPYFYTILPPKLIELRPDIIDNLVVNSRRLITVYDIHATLRELATSWAMNGDTEQGHGLSLISREIPESRSCLDAGINLQFCSCLRAVRMATFGPVAKKFADFVIRTANKELVKNNVTNLCRTWTFQRIYDVFELEDPDKQFQIYKILLYAHPKTATFEASAKYKDGKFELLSRIERLDWYSSNANCVKGKDYAKYCYCKNYS</sequence>
<dbReference type="OMA" id="RLDWYAN"/>
<dbReference type="EnsemblMetazoa" id="XM_022808579">
    <property type="protein sequence ID" value="XP_022664314"/>
    <property type="gene ID" value="LOC111251703"/>
</dbReference>
<dbReference type="Pfam" id="PF02995">
    <property type="entry name" value="DUF229"/>
    <property type="match status" value="1"/>
</dbReference>
<dbReference type="KEGG" id="vde:111251703"/>
<proteinExistence type="predicted"/>
<name>A0A7M7KB61_VARDE</name>
<keyword evidence="1" id="KW-0732">Signal</keyword>
<feature type="chain" id="PRO_5029826220" description="DUF229 domain containing protein" evidence="1">
    <location>
        <begin position="21"/>
        <end position="665"/>
    </location>
</feature>
<organism evidence="2 3">
    <name type="scientific">Varroa destructor</name>
    <name type="common">Honeybee mite</name>
    <dbReference type="NCBI Taxonomy" id="109461"/>
    <lineage>
        <taxon>Eukaryota</taxon>
        <taxon>Metazoa</taxon>
        <taxon>Ecdysozoa</taxon>
        <taxon>Arthropoda</taxon>
        <taxon>Chelicerata</taxon>
        <taxon>Arachnida</taxon>
        <taxon>Acari</taxon>
        <taxon>Parasitiformes</taxon>
        <taxon>Mesostigmata</taxon>
        <taxon>Gamasina</taxon>
        <taxon>Dermanyssoidea</taxon>
        <taxon>Varroidae</taxon>
        <taxon>Varroa</taxon>
    </lineage>
</organism>
<evidence type="ECO:0000313" key="3">
    <source>
        <dbReference type="Proteomes" id="UP000594260"/>
    </source>
</evidence>
<reference evidence="2" key="1">
    <citation type="submission" date="2021-01" db="UniProtKB">
        <authorList>
            <consortium name="EnsemblMetazoa"/>
        </authorList>
    </citation>
    <scope>IDENTIFICATION</scope>
</reference>
<dbReference type="PANTHER" id="PTHR10974">
    <property type="entry name" value="FI08016P-RELATED"/>
    <property type="match status" value="1"/>
</dbReference>
<dbReference type="InParanoid" id="A0A7M7KB61"/>
<feature type="signal peptide" evidence="1">
    <location>
        <begin position="1"/>
        <end position="20"/>
    </location>
</feature>
<keyword evidence="3" id="KW-1185">Reference proteome</keyword>
<protein>
    <recommendedName>
        <fullName evidence="4">DUF229 domain containing protein</fullName>
    </recommendedName>
</protein>
<dbReference type="OrthoDB" id="6412187at2759"/>
<dbReference type="InterPro" id="IPR017850">
    <property type="entry name" value="Alkaline_phosphatase_core_sf"/>
</dbReference>
<dbReference type="GeneID" id="111251703"/>
<dbReference type="Proteomes" id="UP000594260">
    <property type="component" value="Unplaced"/>
</dbReference>
<accession>A0A7M7KB61</accession>
<dbReference type="InterPro" id="IPR004245">
    <property type="entry name" value="DUF229"/>
</dbReference>
<evidence type="ECO:0000256" key="1">
    <source>
        <dbReference type="SAM" id="SignalP"/>
    </source>
</evidence>
<dbReference type="CDD" id="cd16021">
    <property type="entry name" value="ALP_like"/>
    <property type="match status" value="1"/>
</dbReference>